<keyword evidence="7" id="KW-0067">ATP-binding</keyword>
<evidence type="ECO:0000256" key="8">
    <source>
        <dbReference type="ARBA" id="ARBA00023012"/>
    </source>
</evidence>
<evidence type="ECO:0000256" key="7">
    <source>
        <dbReference type="ARBA" id="ARBA00022840"/>
    </source>
</evidence>
<dbReference type="Pfam" id="PF07730">
    <property type="entry name" value="HisKA_3"/>
    <property type="match status" value="1"/>
</dbReference>
<dbReference type="GO" id="GO:0006355">
    <property type="term" value="P:regulation of DNA-templated transcription"/>
    <property type="evidence" value="ECO:0007669"/>
    <property type="project" value="InterPro"/>
</dbReference>
<proteinExistence type="predicted"/>
<keyword evidence="4" id="KW-0808">Transferase</keyword>
<evidence type="ECO:0000256" key="2">
    <source>
        <dbReference type="ARBA" id="ARBA00012438"/>
    </source>
</evidence>
<dbReference type="PANTHER" id="PTHR24421:SF10">
    <property type="entry name" value="NITRATE_NITRITE SENSOR PROTEIN NARQ"/>
    <property type="match status" value="1"/>
</dbReference>
<evidence type="ECO:0000259" key="9">
    <source>
        <dbReference type="Pfam" id="PF07730"/>
    </source>
</evidence>
<dbReference type="SUPFAM" id="SSF55874">
    <property type="entry name" value="ATPase domain of HSP90 chaperone/DNA topoisomerase II/histidine kinase"/>
    <property type="match status" value="1"/>
</dbReference>
<dbReference type="EMBL" id="BMPI01000049">
    <property type="protein sequence ID" value="GGM63960.1"/>
    <property type="molecule type" value="Genomic_DNA"/>
</dbReference>
<evidence type="ECO:0000256" key="4">
    <source>
        <dbReference type="ARBA" id="ARBA00022679"/>
    </source>
</evidence>
<dbReference type="GO" id="GO:0005524">
    <property type="term" value="F:ATP binding"/>
    <property type="evidence" value="ECO:0007669"/>
    <property type="project" value="UniProtKB-KW"/>
</dbReference>
<dbReference type="GO" id="GO:0003677">
    <property type="term" value="F:DNA binding"/>
    <property type="evidence" value="ECO:0007669"/>
    <property type="project" value="InterPro"/>
</dbReference>
<keyword evidence="3" id="KW-0597">Phosphoprotein</keyword>
<evidence type="ECO:0000256" key="6">
    <source>
        <dbReference type="ARBA" id="ARBA00022777"/>
    </source>
</evidence>
<dbReference type="Proteomes" id="UP000642070">
    <property type="component" value="Unassembled WGS sequence"/>
</dbReference>
<protein>
    <recommendedName>
        <fullName evidence="2">histidine kinase</fullName>
        <ecNumber evidence="2">2.7.13.3</ecNumber>
    </recommendedName>
</protein>
<dbReference type="GO" id="GO:0016020">
    <property type="term" value="C:membrane"/>
    <property type="evidence" value="ECO:0007669"/>
    <property type="project" value="InterPro"/>
</dbReference>
<dbReference type="Gene3D" id="1.20.5.1930">
    <property type="match status" value="1"/>
</dbReference>
<dbReference type="AlphaFoldDB" id="A0A917U7K5"/>
<gene>
    <name evidence="10" type="ORF">GCM10007977_076880</name>
</gene>
<evidence type="ECO:0000256" key="1">
    <source>
        <dbReference type="ARBA" id="ARBA00000085"/>
    </source>
</evidence>
<reference evidence="10" key="2">
    <citation type="submission" date="2020-09" db="EMBL/GenBank/DDBJ databases">
        <authorList>
            <person name="Sun Q."/>
            <person name="Ohkuma M."/>
        </authorList>
    </citation>
    <scope>NUCLEOTIDE SEQUENCE</scope>
    <source>
        <strain evidence="10">JCM 19831</strain>
    </source>
</reference>
<dbReference type="SUPFAM" id="SSF46894">
    <property type="entry name" value="C-terminal effector domain of the bipartite response regulators"/>
    <property type="match status" value="1"/>
</dbReference>
<evidence type="ECO:0000256" key="5">
    <source>
        <dbReference type="ARBA" id="ARBA00022741"/>
    </source>
</evidence>
<dbReference type="GO" id="GO:0000155">
    <property type="term" value="F:phosphorelay sensor kinase activity"/>
    <property type="evidence" value="ECO:0007669"/>
    <property type="project" value="InterPro"/>
</dbReference>
<evidence type="ECO:0000313" key="11">
    <source>
        <dbReference type="Proteomes" id="UP000642070"/>
    </source>
</evidence>
<keyword evidence="6" id="KW-0418">Kinase</keyword>
<organism evidence="10 11">
    <name type="scientific">Dactylosporangium sucinum</name>
    <dbReference type="NCBI Taxonomy" id="1424081"/>
    <lineage>
        <taxon>Bacteria</taxon>
        <taxon>Bacillati</taxon>
        <taxon>Actinomycetota</taxon>
        <taxon>Actinomycetes</taxon>
        <taxon>Micromonosporales</taxon>
        <taxon>Micromonosporaceae</taxon>
        <taxon>Dactylosporangium</taxon>
    </lineage>
</organism>
<comment type="catalytic activity">
    <reaction evidence="1">
        <text>ATP + protein L-histidine = ADP + protein N-phospho-L-histidine.</text>
        <dbReference type="EC" id="2.7.13.3"/>
    </reaction>
</comment>
<sequence>MQAGAAEELVLIEPQTARDHIAAARRTAREALTEMRHVLDVLRDEAPALAPQPTLDRLPDLVDEVRAAGLAVEFTTTGTRGTVSAGVDLAGYRIVQEALTNVRRHANAARTSVTVGYEPRWIDLEIRNDGVRPERPGDGGQGLVGMRERARLYGGSVQAAADGDDFVVRAVKTHVSRVLMKLGLRDRVQAVVYAYEHGLVTPGDDELV</sequence>
<feature type="domain" description="Signal transduction histidine kinase subgroup 3 dimerisation and phosphoacceptor" evidence="9">
    <location>
        <begin position="1"/>
        <end position="45"/>
    </location>
</feature>
<evidence type="ECO:0000256" key="3">
    <source>
        <dbReference type="ARBA" id="ARBA00022553"/>
    </source>
</evidence>
<dbReference type="Gene3D" id="1.10.10.10">
    <property type="entry name" value="Winged helix-like DNA-binding domain superfamily/Winged helix DNA-binding domain"/>
    <property type="match status" value="1"/>
</dbReference>
<dbReference type="InterPro" id="IPR016032">
    <property type="entry name" value="Sig_transdc_resp-reg_C-effctor"/>
</dbReference>
<dbReference type="GO" id="GO:0046983">
    <property type="term" value="F:protein dimerization activity"/>
    <property type="evidence" value="ECO:0007669"/>
    <property type="project" value="InterPro"/>
</dbReference>
<dbReference type="InterPro" id="IPR011712">
    <property type="entry name" value="Sig_transdc_His_kin_sub3_dim/P"/>
</dbReference>
<dbReference type="InterPro" id="IPR050482">
    <property type="entry name" value="Sensor_HK_TwoCompSys"/>
</dbReference>
<comment type="caution">
    <text evidence="10">The sequence shown here is derived from an EMBL/GenBank/DDBJ whole genome shotgun (WGS) entry which is preliminary data.</text>
</comment>
<keyword evidence="8" id="KW-0902">Two-component regulatory system</keyword>
<keyword evidence="11" id="KW-1185">Reference proteome</keyword>
<reference evidence="10" key="1">
    <citation type="journal article" date="2014" name="Int. J. Syst. Evol. Microbiol.">
        <title>Complete genome sequence of Corynebacterium casei LMG S-19264T (=DSM 44701T), isolated from a smear-ripened cheese.</title>
        <authorList>
            <consortium name="US DOE Joint Genome Institute (JGI-PGF)"/>
            <person name="Walter F."/>
            <person name="Albersmeier A."/>
            <person name="Kalinowski J."/>
            <person name="Ruckert C."/>
        </authorList>
    </citation>
    <scope>NUCLEOTIDE SEQUENCE</scope>
    <source>
        <strain evidence="10">JCM 19831</strain>
    </source>
</reference>
<name>A0A917U7K5_9ACTN</name>
<dbReference type="InterPro" id="IPR036890">
    <property type="entry name" value="HATPase_C_sf"/>
</dbReference>
<dbReference type="EC" id="2.7.13.3" evidence="2"/>
<dbReference type="InterPro" id="IPR036388">
    <property type="entry name" value="WH-like_DNA-bd_sf"/>
</dbReference>
<evidence type="ECO:0000313" key="10">
    <source>
        <dbReference type="EMBL" id="GGM63960.1"/>
    </source>
</evidence>
<keyword evidence="5" id="KW-0547">Nucleotide-binding</keyword>
<dbReference type="PANTHER" id="PTHR24421">
    <property type="entry name" value="NITRATE/NITRITE SENSOR PROTEIN NARX-RELATED"/>
    <property type="match status" value="1"/>
</dbReference>
<accession>A0A917U7K5</accession>
<dbReference type="CDD" id="cd16917">
    <property type="entry name" value="HATPase_UhpB-NarQ-NarX-like"/>
    <property type="match status" value="1"/>
</dbReference>
<dbReference type="Gene3D" id="3.30.565.10">
    <property type="entry name" value="Histidine kinase-like ATPase, C-terminal domain"/>
    <property type="match status" value="1"/>
</dbReference>